<sequence>MLKKLAFALLPLSLCGMAKAEWSVTLTGVSDYLFNGVSQTDENPALQGSIDWAADNGFYAGAWGSNVDFGDDTNLEIDAYLGYYQDLSDSLNLDVGIAQYTYHGAGYSSDGNYPEVYMKWGLGNTAFNVWYSWDYFGTGAGHYILMLNHTLPINDNFSVLLGVDRSTSMDEDKYQWEDDKSYIHWQATAQFSQWGWDMSLGVQGTDLDDTGDTKLLFTVGRTFSF</sequence>
<dbReference type="EMBL" id="BAAAEI010000001">
    <property type="protein sequence ID" value="GAA0339916.1"/>
    <property type="molecule type" value="Genomic_DNA"/>
</dbReference>
<reference evidence="2 3" key="1">
    <citation type="journal article" date="2019" name="Int. J. Syst. Evol. Microbiol.">
        <title>The Global Catalogue of Microorganisms (GCM) 10K type strain sequencing project: providing services to taxonomists for standard genome sequencing and annotation.</title>
        <authorList>
            <consortium name="The Broad Institute Genomics Platform"/>
            <consortium name="The Broad Institute Genome Sequencing Center for Infectious Disease"/>
            <person name="Wu L."/>
            <person name="Ma J."/>
        </authorList>
    </citation>
    <scope>NUCLEOTIDE SEQUENCE [LARGE SCALE GENOMIC DNA]</scope>
    <source>
        <strain evidence="2 3">JCM 13378</strain>
    </source>
</reference>
<dbReference type="Proteomes" id="UP001501757">
    <property type="component" value="Unassembled WGS sequence"/>
</dbReference>
<name>A0ABN0WJM9_9ALTE</name>
<dbReference type="RefSeq" id="WP_102796342.1">
    <property type="nucleotide sequence ID" value="NZ_BAAAEI010000001.1"/>
</dbReference>
<comment type="caution">
    <text evidence="2">The sequence shown here is derived from an EMBL/GenBank/DDBJ whole genome shotgun (WGS) entry which is preliminary data.</text>
</comment>
<evidence type="ECO:0000256" key="1">
    <source>
        <dbReference type="SAM" id="SignalP"/>
    </source>
</evidence>
<keyword evidence="1" id="KW-0732">Signal</keyword>
<feature type="chain" id="PRO_5045906303" description="Periplasmic or outer membrane protein" evidence="1">
    <location>
        <begin position="21"/>
        <end position="225"/>
    </location>
</feature>
<proteinExistence type="predicted"/>
<evidence type="ECO:0000313" key="3">
    <source>
        <dbReference type="Proteomes" id="UP001501757"/>
    </source>
</evidence>
<evidence type="ECO:0000313" key="2">
    <source>
        <dbReference type="EMBL" id="GAA0339916.1"/>
    </source>
</evidence>
<dbReference type="InterPro" id="IPR010239">
    <property type="entry name" value="CHP02001"/>
</dbReference>
<dbReference type="Pfam" id="PF09694">
    <property type="entry name" value="Gcw_chp"/>
    <property type="match status" value="1"/>
</dbReference>
<organism evidence="2 3">
    <name type="scientific">Bowmanella denitrificans</name>
    <dbReference type="NCBI Taxonomy" id="366582"/>
    <lineage>
        <taxon>Bacteria</taxon>
        <taxon>Pseudomonadati</taxon>
        <taxon>Pseudomonadota</taxon>
        <taxon>Gammaproteobacteria</taxon>
        <taxon>Alteromonadales</taxon>
        <taxon>Alteromonadaceae</taxon>
        <taxon>Bowmanella</taxon>
    </lineage>
</organism>
<protein>
    <recommendedName>
        <fullName evidence="4">Periplasmic or outer membrane protein</fullName>
    </recommendedName>
</protein>
<dbReference type="NCBIfam" id="TIGR02001">
    <property type="entry name" value="gcw_chp"/>
    <property type="match status" value="1"/>
</dbReference>
<accession>A0ABN0WJM9</accession>
<gene>
    <name evidence="2" type="ORF">GCM10009092_00510</name>
</gene>
<evidence type="ECO:0008006" key="4">
    <source>
        <dbReference type="Google" id="ProtNLM"/>
    </source>
</evidence>
<feature type="signal peptide" evidence="1">
    <location>
        <begin position="1"/>
        <end position="20"/>
    </location>
</feature>
<keyword evidence="3" id="KW-1185">Reference proteome</keyword>